<evidence type="ECO:0000256" key="6">
    <source>
        <dbReference type="ARBA" id="ARBA00023196"/>
    </source>
</evidence>
<proteinExistence type="inferred from homology"/>
<dbReference type="InterPro" id="IPR036771">
    <property type="entry name" value="ATPsynth_dsu/esu_N"/>
</dbReference>
<dbReference type="AlphaFoldDB" id="X0SMW7"/>
<evidence type="ECO:0000256" key="7">
    <source>
        <dbReference type="ARBA" id="ARBA00023310"/>
    </source>
</evidence>
<gene>
    <name evidence="10" type="ORF">S01H1_04093</name>
</gene>
<dbReference type="CDD" id="cd12152">
    <property type="entry name" value="F1-ATPase_delta"/>
    <property type="match status" value="1"/>
</dbReference>
<dbReference type="HAMAP" id="MF_00530">
    <property type="entry name" value="ATP_synth_epsil_bac"/>
    <property type="match status" value="1"/>
</dbReference>
<keyword evidence="3" id="KW-0813">Transport</keyword>
<dbReference type="Gene3D" id="2.60.15.10">
    <property type="entry name" value="F0F1 ATP synthase delta/epsilon subunit, N-terminal"/>
    <property type="match status" value="1"/>
</dbReference>
<feature type="domain" description="ATP synthase epsilon subunit C-terminal" evidence="8">
    <location>
        <begin position="87"/>
        <end position="129"/>
    </location>
</feature>
<evidence type="ECO:0000256" key="3">
    <source>
        <dbReference type="ARBA" id="ARBA00022448"/>
    </source>
</evidence>
<dbReference type="PANTHER" id="PTHR13822:SF10">
    <property type="entry name" value="ATP SYNTHASE EPSILON CHAIN, CHLOROPLASTIC"/>
    <property type="match status" value="1"/>
</dbReference>
<keyword evidence="7" id="KW-0066">ATP synthesis</keyword>
<keyword evidence="6" id="KW-0139">CF(1)</keyword>
<evidence type="ECO:0000259" key="8">
    <source>
        <dbReference type="Pfam" id="PF00401"/>
    </source>
</evidence>
<accession>X0SMW7</accession>
<dbReference type="SUPFAM" id="SSF51344">
    <property type="entry name" value="Epsilon subunit of F1F0-ATP synthase N-terminal domain"/>
    <property type="match status" value="1"/>
</dbReference>
<protein>
    <recommendedName>
        <fullName evidence="11">ATP synthase F1 complex delta/epsilon subunit N-terminal domain-containing protein</fullName>
    </recommendedName>
</protein>
<evidence type="ECO:0000256" key="1">
    <source>
        <dbReference type="ARBA" id="ARBA00004170"/>
    </source>
</evidence>
<dbReference type="NCBIfam" id="TIGR01216">
    <property type="entry name" value="ATP_synt_epsi"/>
    <property type="match status" value="1"/>
</dbReference>
<dbReference type="GO" id="GO:0046933">
    <property type="term" value="F:proton-transporting ATP synthase activity, rotational mechanism"/>
    <property type="evidence" value="ECO:0007669"/>
    <property type="project" value="InterPro"/>
</dbReference>
<comment type="similarity">
    <text evidence="2">Belongs to the ATPase epsilon chain family.</text>
</comment>
<evidence type="ECO:0000259" key="9">
    <source>
        <dbReference type="Pfam" id="PF02823"/>
    </source>
</evidence>
<sequence>MFKLSVVTPEKVVFEQDVRSIVAPGSEGYLGVLTDHAPLITALIPGKLTVTDNAGSEVDYCVSGGFLEVSGNVATVLADAIEASDIIDVERAKQAEQRARERLSHRSDSDIDEIRAEAALARALNRQRMARE</sequence>
<dbReference type="InterPro" id="IPR001469">
    <property type="entry name" value="ATP_synth_F1_dsu/esu"/>
</dbReference>
<dbReference type="Pfam" id="PF00401">
    <property type="entry name" value="ATP-synt_DE"/>
    <property type="match status" value="1"/>
</dbReference>
<evidence type="ECO:0000256" key="2">
    <source>
        <dbReference type="ARBA" id="ARBA00005712"/>
    </source>
</evidence>
<dbReference type="GO" id="GO:0045259">
    <property type="term" value="C:proton-transporting ATP synthase complex"/>
    <property type="evidence" value="ECO:0007669"/>
    <property type="project" value="UniProtKB-KW"/>
</dbReference>
<dbReference type="InterPro" id="IPR020547">
    <property type="entry name" value="ATP_synth_F1_esu_C"/>
</dbReference>
<keyword evidence="4" id="KW-0406">Ion transport</keyword>
<evidence type="ECO:0000313" key="10">
    <source>
        <dbReference type="EMBL" id="GAF82399.1"/>
    </source>
</evidence>
<dbReference type="EMBL" id="BARS01002180">
    <property type="protein sequence ID" value="GAF82399.1"/>
    <property type="molecule type" value="Genomic_DNA"/>
</dbReference>
<comment type="subcellular location">
    <subcellularLocation>
        <location evidence="1">Membrane</location>
        <topology evidence="1">Peripheral membrane protein</topology>
    </subcellularLocation>
</comment>
<dbReference type="PANTHER" id="PTHR13822">
    <property type="entry name" value="ATP SYNTHASE DELTA/EPSILON CHAIN"/>
    <property type="match status" value="1"/>
</dbReference>
<evidence type="ECO:0008006" key="11">
    <source>
        <dbReference type="Google" id="ProtNLM"/>
    </source>
</evidence>
<name>X0SMW7_9ZZZZ</name>
<feature type="domain" description="ATP synthase F1 complex delta/epsilon subunit N-terminal" evidence="9">
    <location>
        <begin position="2"/>
        <end position="80"/>
    </location>
</feature>
<organism evidence="10">
    <name type="scientific">marine sediment metagenome</name>
    <dbReference type="NCBI Taxonomy" id="412755"/>
    <lineage>
        <taxon>unclassified sequences</taxon>
        <taxon>metagenomes</taxon>
        <taxon>ecological metagenomes</taxon>
    </lineage>
</organism>
<dbReference type="Gene3D" id="1.20.5.440">
    <property type="entry name" value="ATP synthase delta/epsilon subunit, C-terminal domain"/>
    <property type="match status" value="1"/>
</dbReference>
<reference evidence="10" key="1">
    <citation type="journal article" date="2014" name="Front. Microbiol.">
        <title>High frequency of phylogenetically diverse reductive dehalogenase-homologous genes in deep subseafloor sedimentary metagenomes.</title>
        <authorList>
            <person name="Kawai M."/>
            <person name="Futagami T."/>
            <person name="Toyoda A."/>
            <person name="Takaki Y."/>
            <person name="Nishi S."/>
            <person name="Hori S."/>
            <person name="Arai W."/>
            <person name="Tsubouchi T."/>
            <person name="Morono Y."/>
            <person name="Uchiyama I."/>
            <person name="Ito T."/>
            <person name="Fujiyama A."/>
            <person name="Inagaki F."/>
            <person name="Takami H."/>
        </authorList>
    </citation>
    <scope>NUCLEOTIDE SEQUENCE</scope>
    <source>
        <strain evidence="10">Expedition CK06-06</strain>
    </source>
</reference>
<comment type="caution">
    <text evidence="10">The sequence shown here is derived from an EMBL/GenBank/DDBJ whole genome shotgun (WGS) entry which is preliminary data.</text>
</comment>
<keyword evidence="5" id="KW-0472">Membrane</keyword>
<dbReference type="Pfam" id="PF02823">
    <property type="entry name" value="ATP-synt_DE_N"/>
    <property type="match status" value="1"/>
</dbReference>
<dbReference type="NCBIfam" id="NF009980">
    <property type="entry name" value="PRK13446.1"/>
    <property type="match status" value="1"/>
</dbReference>
<evidence type="ECO:0000256" key="4">
    <source>
        <dbReference type="ARBA" id="ARBA00023065"/>
    </source>
</evidence>
<dbReference type="InterPro" id="IPR020546">
    <property type="entry name" value="ATP_synth_F1_dsu/esu_N"/>
</dbReference>
<evidence type="ECO:0000256" key="5">
    <source>
        <dbReference type="ARBA" id="ARBA00023136"/>
    </source>
</evidence>